<accession>A0A0M0JPB2</accession>
<gene>
    <name evidence="3" type="ORF">Ctob_012775</name>
</gene>
<keyword evidence="2" id="KW-0812">Transmembrane</keyword>
<dbReference type="OrthoDB" id="6500128at2759"/>
<feature type="transmembrane region" description="Helical" evidence="2">
    <location>
        <begin position="177"/>
        <end position="199"/>
    </location>
</feature>
<dbReference type="GO" id="GO:0005524">
    <property type="term" value="F:ATP binding"/>
    <property type="evidence" value="ECO:0007669"/>
    <property type="project" value="UniProtKB-KW"/>
</dbReference>
<dbReference type="InterPro" id="IPR027417">
    <property type="entry name" value="P-loop_NTPase"/>
</dbReference>
<feature type="transmembrane region" description="Helical" evidence="2">
    <location>
        <begin position="219"/>
        <end position="240"/>
    </location>
</feature>
<dbReference type="Pfam" id="PF02405">
    <property type="entry name" value="MlaE"/>
    <property type="match status" value="1"/>
</dbReference>
<keyword evidence="4" id="KW-1185">Reference proteome</keyword>
<feature type="transmembrane region" description="Helical" evidence="2">
    <location>
        <begin position="104"/>
        <end position="127"/>
    </location>
</feature>
<dbReference type="AlphaFoldDB" id="A0A0M0JPB2"/>
<dbReference type="Proteomes" id="UP000037460">
    <property type="component" value="Unassembled WGS sequence"/>
</dbReference>
<dbReference type="SUPFAM" id="SSF52540">
    <property type="entry name" value="P-loop containing nucleoside triphosphate hydrolases"/>
    <property type="match status" value="1"/>
</dbReference>
<comment type="caution">
    <text evidence="3">The sequence shown here is derived from an EMBL/GenBank/DDBJ whole genome shotgun (WGS) entry which is preliminary data.</text>
</comment>
<evidence type="ECO:0000313" key="3">
    <source>
        <dbReference type="EMBL" id="KOO28434.1"/>
    </source>
</evidence>
<name>A0A0M0JPB2_9EUKA</name>
<dbReference type="Gene3D" id="3.40.50.300">
    <property type="entry name" value="P-loop containing nucleotide triphosphate hydrolases"/>
    <property type="match status" value="1"/>
</dbReference>
<keyword evidence="3" id="KW-0547">Nucleotide-binding</keyword>
<keyword evidence="2" id="KW-1133">Transmembrane helix</keyword>
<dbReference type="GO" id="GO:0043190">
    <property type="term" value="C:ATP-binding cassette (ABC) transporter complex"/>
    <property type="evidence" value="ECO:0007669"/>
    <property type="project" value="InterPro"/>
</dbReference>
<dbReference type="InterPro" id="IPR030802">
    <property type="entry name" value="Permease_MalE"/>
</dbReference>
<evidence type="ECO:0000256" key="2">
    <source>
        <dbReference type="SAM" id="Phobius"/>
    </source>
</evidence>
<dbReference type="EMBL" id="JWZX01002569">
    <property type="protein sequence ID" value="KOO28434.1"/>
    <property type="molecule type" value="Genomic_DNA"/>
</dbReference>
<dbReference type="PANTHER" id="PTHR30188">
    <property type="entry name" value="ABC TRANSPORTER PERMEASE PROTEIN-RELATED"/>
    <property type="match status" value="1"/>
</dbReference>
<proteinExistence type="predicted"/>
<evidence type="ECO:0000256" key="1">
    <source>
        <dbReference type="SAM" id="MobiDB-lite"/>
    </source>
</evidence>
<feature type="transmembrane region" description="Helical" evidence="2">
    <location>
        <begin position="333"/>
        <end position="354"/>
    </location>
</feature>
<keyword evidence="3" id="KW-0067">ATP-binding</keyword>
<keyword evidence="2" id="KW-0472">Membrane</keyword>
<sequence>MGESTPIVSILAQRKRLVILDEPFVGLDPAVTAEIVKLIRSVAASRSLAMILVSHVEDSAVQLGPTRELHLERARGEDSGAAARPTQLSRLPFIPRAGRRLADYLLYSLPLVVCAFGATGAAVSMLLGDMLRRVDVVAIVSGFLEKYLQGNPALPMVLSLVDRIVRANEAEAKRKLYALALGSIFTIELGPLLTALLLAGRIGGSYAGEVAMMVATNQLDLLAVLGVPATLWTFAPALLAALVAAPVLTAVGTAVALGVGAVVGGPAGFDLMPPGEYWREVQEVVLTHRPGAHVLKWAPLVNVYRSVSFMAATMLIAQACARWQRRAQPRHVPFIITSAVVLSCLAVLFLDWAFSQAYVRLDDTHLIAAADPAAMYRDPSSAVEYMADAADALPEADRAEYRDEYDDADTQNVAVDGFGGFSELRPASDSLDLEDGGGGDDGGGEDVDGMDDEI</sequence>
<feature type="transmembrane region" description="Helical" evidence="2">
    <location>
        <begin position="247"/>
        <end position="269"/>
    </location>
</feature>
<organism evidence="3 4">
    <name type="scientific">Chrysochromulina tobinii</name>
    <dbReference type="NCBI Taxonomy" id="1460289"/>
    <lineage>
        <taxon>Eukaryota</taxon>
        <taxon>Haptista</taxon>
        <taxon>Haptophyta</taxon>
        <taxon>Prymnesiophyceae</taxon>
        <taxon>Prymnesiales</taxon>
        <taxon>Chrysochromulinaceae</taxon>
        <taxon>Chrysochromulina</taxon>
    </lineage>
</organism>
<protein>
    <submittedName>
        <fullName evidence="3">Thiamine transporter ATP-binding subunit</fullName>
    </submittedName>
</protein>
<feature type="compositionally biased region" description="Acidic residues" evidence="1">
    <location>
        <begin position="431"/>
        <end position="454"/>
    </location>
</feature>
<dbReference type="GO" id="GO:0005548">
    <property type="term" value="F:phospholipid transporter activity"/>
    <property type="evidence" value="ECO:0007669"/>
    <property type="project" value="TreeGrafter"/>
</dbReference>
<reference evidence="4" key="1">
    <citation type="journal article" date="2015" name="PLoS Genet.">
        <title>Genome Sequence and Transcriptome Analyses of Chrysochromulina tobin: Metabolic Tools for Enhanced Algal Fitness in the Prominent Order Prymnesiales (Haptophyceae).</title>
        <authorList>
            <person name="Hovde B.T."/>
            <person name="Deodato C.R."/>
            <person name="Hunsperger H.M."/>
            <person name="Ryken S.A."/>
            <person name="Yost W."/>
            <person name="Jha R.K."/>
            <person name="Patterson J."/>
            <person name="Monnat R.J. Jr."/>
            <person name="Barlow S.B."/>
            <person name="Starkenburg S.R."/>
            <person name="Cattolico R.A."/>
        </authorList>
    </citation>
    <scope>NUCLEOTIDE SEQUENCE</scope>
    <source>
        <strain evidence="4">CCMP291</strain>
    </source>
</reference>
<evidence type="ECO:0000313" key="4">
    <source>
        <dbReference type="Proteomes" id="UP000037460"/>
    </source>
</evidence>
<feature type="region of interest" description="Disordered" evidence="1">
    <location>
        <begin position="404"/>
        <end position="454"/>
    </location>
</feature>